<dbReference type="Pfam" id="PF04851">
    <property type="entry name" value="ResIII"/>
    <property type="match status" value="1"/>
</dbReference>
<dbReference type="RefSeq" id="WP_191780598.1">
    <property type="nucleotide sequence ID" value="NZ_JACSQV010000002.1"/>
</dbReference>
<dbReference type="Gene3D" id="3.90.1570.30">
    <property type="match status" value="1"/>
</dbReference>
<dbReference type="InterPro" id="IPR050742">
    <property type="entry name" value="Helicase_Restrict-Modif_Enz"/>
</dbReference>
<dbReference type="InterPro" id="IPR001650">
    <property type="entry name" value="Helicase_C-like"/>
</dbReference>
<dbReference type="Proteomes" id="UP000604241">
    <property type="component" value="Unassembled WGS sequence"/>
</dbReference>
<dbReference type="Pfam" id="PF08463">
    <property type="entry name" value="EcoEI_R_C"/>
    <property type="match status" value="1"/>
</dbReference>
<comment type="caution">
    <text evidence="3">The sequence shown here is derived from an EMBL/GenBank/DDBJ whole genome shotgun (WGS) entry which is preliminary data.</text>
</comment>
<dbReference type="CDD" id="cd18032">
    <property type="entry name" value="DEXHc_RE_I_III_res"/>
    <property type="match status" value="1"/>
</dbReference>
<proteinExistence type="predicted"/>
<dbReference type="PANTHER" id="PTHR47396:SF1">
    <property type="entry name" value="ATP-DEPENDENT HELICASE IRC3-RELATED"/>
    <property type="match status" value="1"/>
</dbReference>
<dbReference type="Gene3D" id="3.40.50.300">
    <property type="entry name" value="P-loop containing nucleotide triphosphate hydrolases"/>
    <property type="match status" value="2"/>
</dbReference>
<feature type="coiled-coil region" evidence="1">
    <location>
        <begin position="148"/>
        <end position="196"/>
    </location>
</feature>
<dbReference type="EMBL" id="JACSQV010000002">
    <property type="protein sequence ID" value="MBD7917478.1"/>
    <property type="molecule type" value="Genomic_DNA"/>
</dbReference>
<feature type="domain" description="Helicase ATP-binding" evidence="2">
    <location>
        <begin position="373"/>
        <end position="530"/>
    </location>
</feature>
<evidence type="ECO:0000259" key="2">
    <source>
        <dbReference type="PROSITE" id="PS51192"/>
    </source>
</evidence>
<dbReference type="InterPro" id="IPR027417">
    <property type="entry name" value="P-loop_NTPase"/>
</dbReference>
<dbReference type="InterPro" id="IPR006935">
    <property type="entry name" value="Helicase/UvrB_N"/>
</dbReference>
<dbReference type="Pfam" id="PF00271">
    <property type="entry name" value="Helicase_C"/>
    <property type="match status" value="1"/>
</dbReference>
<keyword evidence="3" id="KW-0378">Hydrolase</keyword>
<dbReference type="SMART" id="SM00487">
    <property type="entry name" value="DEXDc"/>
    <property type="match status" value="1"/>
</dbReference>
<dbReference type="InterPro" id="IPR014001">
    <property type="entry name" value="Helicase_ATP-bd"/>
</dbReference>
<organism evidence="3 4">
    <name type="scientific">Cellulomonas avistercoris</name>
    <dbReference type="NCBI Taxonomy" id="2762242"/>
    <lineage>
        <taxon>Bacteria</taxon>
        <taxon>Bacillati</taxon>
        <taxon>Actinomycetota</taxon>
        <taxon>Actinomycetes</taxon>
        <taxon>Micrococcales</taxon>
        <taxon>Cellulomonadaceae</taxon>
        <taxon>Cellulomonas</taxon>
    </lineage>
</organism>
<evidence type="ECO:0000256" key="1">
    <source>
        <dbReference type="SAM" id="Coils"/>
    </source>
</evidence>
<name>A0ABR8QAM9_9CELL</name>
<evidence type="ECO:0000313" key="4">
    <source>
        <dbReference type="Proteomes" id="UP000604241"/>
    </source>
</evidence>
<evidence type="ECO:0000313" key="3">
    <source>
        <dbReference type="EMBL" id="MBD7917478.1"/>
    </source>
</evidence>
<dbReference type="PANTHER" id="PTHR47396">
    <property type="entry name" value="TYPE I RESTRICTION ENZYME ECOKI R PROTEIN"/>
    <property type="match status" value="1"/>
</dbReference>
<keyword evidence="3" id="KW-0067">ATP-binding</keyword>
<reference evidence="3 4" key="1">
    <citation type="submission" date="2020-08" db="EMBL/GenBank/DDBJ databases">
        <title>A Genomic Blueprint of the Chicken Gut Microbiome.</title>
        <authorList>
            <person name="Gilroy R."/>
            <person name="Ravi A."/>
            <person name="Getino M."/>
            <person name="Pursley I."/>
            <person name="Horton D.L."/>
            <person name="Alikhan N.-F."/>
            <person name="Baker D."/>
            <person name="Gharbi K."/>
            <person name="Hall N."/>
            <person name="Watson M."/>
            <person name="Adriaenssens E.M."/>
            <person name="Foster-Nyarko E."/>
            <person name="Jarju S."/>
            <person name="Secka A."/>
            <person name="Antonio M."/>
            <person name="Oren A."/>
            <person name="Chaudhuri R."/>
            <person name="La Ragione R.M."/>
            <person name="Hildebrand F."/>
            <person name="Pallen M.J."/>
        </authorList>
    </citation>
    <scope>NUCLEOTIDE SEQUENCE [LARGE SCALE GENOMIC DNA]</scope>
    <source>
        <strain evidence="3 4">Sa3CUA2</strain>
    </source>
</reference>
<keyword evidence="4" id="KW-1185">Reference proteome</keyword>
<protein>
    <submittedName>
        <fullName evidence="3">DEAD/DEAH box helicase family protein</fullName>
    </submittedName>
</protein>
<accession>A0ABR8QAM9</accession>
<sequence>MTNFGFLRDEFPVVFAEAARAEQFARVDPRTSCFYSRRALEVALTWVFQYDTSLKQPYKADLSGMIHEPTLRQLVGNDVQAKMEIVRKKGNAAVHSTHAASGQDAVVTLQQLFHVLYWYARTYTKHPGSIPASLQFDVAAVPDPGATKAKTQAQLQSLAADLENKDAQLAAAAEKTASLETQLASLRAQVAAAKAANEAVPDTHDYDEATTRDLFIDTLLEEAGWVRDAADGSPNYTIEHEVAGMPNVQGVGFVDYVLWGADGRPLAVVEAKRTRRDPQVGQQQAKLYADALEAEYARRPVVYYTNGHEHWMWDDHAGAGYPPRKVAGFRTQDELAYLIGQRGDRASLLTAPIDENVAGRYYQQRAIRAIDKAFETDNQREVLLVMATGSGKTRTVVALVEQLMKAGWVRRVLFLADRKALVKQAADAFKEHLPESSPVNLVTDRGGEGRVFVSTYPTMMNLIDTRSEGTRKFGPGFFDLVIVDEAHRSVYQKYRALFHWFDALLVGLTATPKDEIDRNTYELFHLENGVPTDAYSLEQAVADQYLVPPTPISVPLKFQREGIRYAELSEAEKDEWDALEWGEDGPPDEVDPDALNKWLFNTDTVDKVLQTLMTHGLRVAGGDRIAKTIIFAKNDAHARFIAERFDHAYPQYKGEWARVITYSATYAQSLIDNFATTEKAPHIAISVDMLDTGIDVPDVANLVFFKIVRSSSKFWQMIGRGTRLRPDLFGPGQDKKEFYVFDFCQNLEYFGQNPTGHEGSVQQSVSQQIFTAQVELLLRVQQLTVDTTADESDDGTTALPALRDDLKGSLHDKVAGMTLDNFVVRPHRPWVERFSVREAWPGLDEQTARDVVEHLAGLPTTVVDEDEKAKRFDLTMLKLQLGVLDPTLATDRLRRQVQQIASGLLEQTSIPQIKAQAVLLEDLAGDEWWVDVTVPMLELARRRVRSLVRLLARTKQPIIYTNFEDTLGQFEMVDLGRPHVGVDPERFRAKARAYLRAHEDHTALQKVRRGRQLTPTDLDELERMLAESGAGTDVEIAEAKAFEGGLGVFIRSLVGLERSAVEEAFGEFLSGTTYTAEQIDFIHLVVADLAYNGVMKPEVLWESPFTDDAPGGPDDVFDGVEIDRIIDRIRHLNATAEVPVAS</sequence>
<gene>
    <name evidence="3" type="ORF">H9657_04185</name>
</gene>
<keyword evidence="1" id="KW-0175">Coiled coil</keyword>
<dbReference type="PROSITE" id="PS51192">
    <property type="entry name" value="HELICASE_ATP_BIND_1"/>
    <property type="match status" value="1"/>
</dbReference>
<dbReference type="SUPFAM" id="SSF52540">
    <property type="entry name" value="P-loop containing nucleoside triphosphate hydrolases"/>
    <property type="match status" value="2"/>
</dbReference>
<dbReference type="InterPro" id="IPR013670">
    <property type="entry name" value="EcoEI_R_C_dom"/>
</dbReference>
<dbReference type="CDD" id="cd18799">
    <property type="entry name" value="SF2_C_EcoAI-like"/>
    <property type="match status" value="1"/>
</dbReference>
<keyword evidence="3" id="KW-0347">Helicase</keyword>
<dbReference type="GO" id="GO:0004386">
    <property type="term" value="F:helicase activity"/>
    <property type="evidence" value="ECO:0007669"/>
    <property type="project" value="UniProtKB-KW"/>
</dbReference>
<keyword evidence="3" id="KW-0547">Nucleotide-binding</keyword>